<sequence length="155" mass="18006">MFRYMRSSLEEFGTSIEPTRLFVDKSRSDKKGILTRGNMVPVKSTNESLVRFCTSGRLPVSLFWPRLNLVNKVRLLIVGGTWSKKPLEARDKISNLLRLPILKGSEELNWLRLLNEEGTWPRKPLEVRDKISNLLRLPNSEGSEEEMKLLLERLR</sequence>
<dbReference type="Proteomes" id="UP000836841">
    <property type="component" value="Chromosome 1"/>
</dbReference>
<accession>A0AAU9R7X1</accession>
<name>A0AAU9R7X1_THLAR</name>
<dbReference type="AlphaFoldDB" id="A0AAU9R7X1"/>
<gene>
    <name evidence="1" type="ORF">TAV2_LOCUS2093</name>
</gene>
<organism evidence="1 2">
    <name type="scientific">Thlaspi arvense</name>
    <name type="common">Field penny-cress</name>
    <dbReference type="NCBI Taxonomy" id="13288"/>
    <lineage>
        <taxon>Eukaryota</taxon>
        <taxon>Viridiplantae</taxon>
        <taxon>Streptophyta</taxon>
        <taxon>Embryophyta</taxon>
        <taxon>Tracheophyta</taxon>
        <taxon>Spermatophyta</taxon>
        <taxon>Magnoliopsida</taxon>
        <taxon>eudicotyledons</taxon>
        <taxon>Gunneridae</taxon>
        <taxon>Pentapetalae</taxon>
        <taxon>rosids</taxon>
        <taxon>malvids</taxon>
        <taxon>Brassicales</taxon>
        <taxon>Brassicaceae</taxon>
        <taxon>Thlaspideae</taxon>
        <taxon>Thlaspi</taxon>
    </lineage>
</organism>
<reference evidence="1 2" key="1">
    <citation type="submission" date="2022-03" db="EMBL/GenBank/DDBJ databases">
        <authorList>
            <person name="Nunn A."/>
            <person name="Chopra R."/>
            <person name="Nunn A."/>
            <person name="Contreras Garrido A."/>
        </authorList>
    </citation>
    <scope>NUCLEOTIDE SEQUENCE [LARGE SCALE GENOMIC DNA]</scope>
</reference>
<evidence type="ECO:0000313" key="2">
    <source>
        <dbReference type="Proteomes" id="UP000836841"/>
    </source>
</evidence>
<dbReference type="EMBL" id="OU466857">
    <property type="protein sequence ID" value="CAH2035897.1"/>
    <property type="molecule type" value="Genomic_DNA"/>
</dbReference>
<proteinExistence type="predicted"/>
<keyword evidence="2" id="KW-1185">Reference proteome</keyword>
<protein>
    <submittedName>
        <fullName evidence="1">Uncharacterized protein</fullName>
    </submittedName>
</protein>
<evidence type="ECO:0000313" key="1">
    <source>
        <dbReference type="EMBL" id="CAH2035897.1"/>
    </source>
</evidence>